<evidence type="ECO:0000259" key="3">
    <source>
        <dbReference type="PROSITE" id="PS50030"/>
    </source>
</evidence>
<evidence type="ECO:0000313" key="5">
    <source>
        <dbReference type="EMBL" id="CEJ91693.1"/>
    </source>
</evidence>
<dbReference type="SUPFAM" id="SSF57863">
    <property type="entry name" value="ArfGap/RecO-like zinc finger"/>
    <property type="match status" value="1"/>
</dbReference>
<dbReference type="PROSITE" id="PS50115">
    <property type="entry name" value="ARFGAP"/>
    <property type="match status" value="1"/>
</dbReference>
<dbReference type="SUPFAM" id="SSF46934">
    <property type="entry name" value="UBA-like"/>
    <property type="match status" value="1"/>
</dbReference>
<feature type="domain" description="UBA" evidence="3">
    <location>
        <begin position="209"/>
        <end position="251"/>
    </location>
</feature>
<evidence type="ECO:0000313" key="6">
    <source>
        <dbReference type="Proteomes" id="UP000039046"/>
    </source>
</evidence>
<keyword evidence="1" id="KW-0863">Zinc-finger</keyword>
<organism evidence="5 6">
    <name type="scientific">[Torrubiella] hemipterigena</name>
    <dbReference type="NCBI Taxonomy" id="1531966"/>
    <lineage>
        <taxon>Eukaryota</taxon>
        <taxon>Fungi</taxon>
        <taxon>Dikarya</taxon>
        <taxon>Ascomycota</taxon>
        <taxon>Pezizomycotina</taxon>
        <taxon>Sordariomycetes</taxon>
        <taxon>Hypocreomycetidae</taxon>
        <taxon>Hypocreales</taxon>
        <taxon>Clavicipitaceae</taxon>
        <taxon>Clavicipitaceae incertae sedis</taxon>
        <taxon>'Torrubiella' clade</taxon>
    </lineage>
</organism>
<dbReference type="OrthoDB" id="10266696at2759"/>
<dbReference type="Gene3D" id="1.10.8.10">
    <property type="entry name" value="DNA helicase RuvA subunit, C-terminal domain"/>
    <property type="match status" value="1"/>
</dbReference>
<proteinExistence type="predicted"/>
<keyword evidence="1" id="KW-0479">Metal-binding</keyword>
<dbReference type="InterPro" id="IPR051718">
    <property type="entry name" value="ARF_GTPase-activating"/>
</dbReference>
<dbReference type="GO" id="GO:0005737">
    <property type="term" value="C:cytoplasm"/>
    <property type="evidence" value="ECO:0007669"/>
    <property type="project" value="TreeGrafter"/>
</dbReference>
<gene>
    <name evidence="5" type="ORF">VHEMI07389</name>
</gene>
<dbReference type="InterPro" id="IPR009060">
    <property type="entry name" value="UBA-like_sf"/>
</dbReference>
<evidence type="ECO:0008006" key="7">
    <source>
        <dbReference type="Google" id="ProtNLM"/>
    </source>
</evidence>
<accession>A0A0A1TLN0</accession>
<dbReference type="InterPro" id="IPR038508">
    <property type="entry name" value="ArfGAP_dom_sf"/>
</dbReference>
<dbReference type="SMART" id="SM00105">
    <property type="entry name" value="ArfGap"/>
    <property type="match status" value="1"/>
</dbReference>
<feature type="compositionally biased region" description="Polar residues" evidence="2">
    <location>
        <begin position="275"/>
        <end position="288"/>
    </location>
</feature>
<dbReference type="InterPro" id="IPR037278">
    <property type="entry name" value="ARFGAP/RecO"/>
</dbReference>
<dbReference type="EMBL" id="CDHN01000004">
    <property type="protein sequence ID" value="CEJ91693.1"/>
    <property type="molecule type" value="Genomic_DNA"/>
</dbReference>
<feature type="compositionally biased region" description="Polar residues" evidence="2">
    <location>
        <begin position="186"/>
        <end position="196"/>
    </location>
</feature>
<dbReference type="Gene3D" id="1.10.220.150">
    <property type="entry name" value="Arf GTPase activating protein"/>
    <property type="match status" value="1"/>
</dbReference>
<evidence type="ECO:0000259" key="4">
    <source>
        <dbReference type="PROSITE" id="PS50115"/>
    </source>
</evidence>
<dbReference type="FunFam" id="1.10.220.150:FF:000026">
    <property type="entry name" value="GTPase activating protein for Arf, putative"/>
    <property type="match status" value="1"/>
</dbReference>
<feature type="compositionally biased region" description="Polar residues" evidence="2">
    <location>
        <begin position="129"/>
        <end position="141"/>
    </location>
</feature>
<sequence length="635" mass="68497">MAATISKRQQARNEKQLQELVASVPGNNLCADCHARNPAWASWSLGVFLCMRCAAIHRKLGTHISKVKSLSMDTWSNEQVENMRKVGNVASNQIYNPDNKRAPVPVDADEADSAMERFIRQKYIHNVSTTTTGSHQPSSPRSPEGTPPPLPPKNTSKFGFRAASSIFPLSSKARKEAKAAAAASLGSDSPTLTNKPSKVFGTTVDYSPSNDTESKLQKLRELGFINAQRNEMVLKGVNGNFEQAVESLIRLGEGDGLDKPLPNPGNNHPRLRATRSFTPTTKYSSPSASEFPMPKRRDTDRPTSSSTTSTNPYDAINRVQPQTAQSTGSLPNTNPFQMAASNPFASMASQAQLEQAFYGLNVSPQQSNVAANVQPMGFPQTLYPQSAPTSPSIYSGTGFASMNSVAYANPMMQNQIATQMQGSNVNPYFAQNPNQSLPQNYQQPLAINTTGAVQPMTTPNPFLRSPTRMVSSPALGQIPEQGQSPYLTSSPAPLASPNNNPFFTPAPQPAQYYPTPKHDTASILALYNQPSNNLHTTGFQPALQTQEAIIPENQAVNTPAAAAGNPYSVQSRSVSQPIPGNNPYLNSAVPAQNSIDMAGAQRKISRESMNLGKDMAWTNGRHSPDAFASLSARHV</sequence>
<evidence type="ECO:0000256" key="1">
    <source>
        <dbReference type="PROSITE-ProRule" id="PRU00288"/>
    </source>
</evidence>
<dbReference type="AlphaFoldDB" id="A0A0A1TLN0"/>
<keyword evidence="1" id="KW-0862">Zinc</keyword>
<keyword evidence="6" id="KW-1185">Reference proteome</keyword>
<dbReference type="GO" id="GO:0008270">
    <property type="term" value="F:zinc ion binding"/>
    <property type="evidence" value="ECO:0007669"/>
    <property type="project" value="UniProtKB-KW"/>
</dbReference>
<dbReference type="PRINTS" id="PR00405">
    <property type="entry name" value="REVINTRACTNG"/>
</dbReference>
<dbReference type="Proteomes" id="UP000039046">
    <property type="component" value="Unassembled WGS sequence"/>
</dbReference>
<dbReference type="GO" id="GO:0005096">
    <property type="term" value="F:GTPase activator activity"/>
    <property type="evidence" value="ECO:0007669"/>
    <property type="project" value="InterPro"/>
</dbReference>
<dbReference type="CDD" id="cd08204">
    <property type="entry name" value="ArfGap"/>
    <property type="match status" value="1"/>
</dbReference>
<dbReference type="PANTHER" id="PTHR45705:SF7">
    <property type="entry name" value="ACTIVATING PROTEIN FOR ARF, PUTATIVE (AFU_ORTHOLOGUE AFUA_4G09120)-RELATED"/>
    <property type="match status" value="1"/>
</dbReference>
<evidence type="ECO:0000256" key="2">
    <source>
        <dbReference type="SAM" id="MobiDB-lite"/>
    </source>
</evidence>
<dbReference type="PANTHER" id="PTHR45705">
    <property type="entry name" value="FI20236P1"/>
    <property type="match status" value="1"/>
</dbReference>
<name>A0A0A1TLN0_9HYPO</name>
<feature type="region of interest" description="Disordered" evidence="2">
    <location>
        <begin position="129"/>
        <end position="158"/>
    </location>
</feature>
<reference evidence="5 6" key="1">
    <citation type="journal article" date="2015" name="Genome Announc.">
        <title>Draft Genome Sequence and Gene Annotation of the Entomopathogenic Fungus Verticillium hemipterigenum.</title>
        <authorList>
            <person name="Horn F."/>
            <person name="Habel A."/>
            <person name="Scharf D.H."/>
            <person name="Dworschak J."/>
            <person name="Brakhage A.A."/>
            <person name="Guthke R."/>
            <person name="Hertweck C."/>
            <person name="Linde J."/>
        </authorList>
    </citation>
    <scope>NUCLEOTIDE SEQUENCE [LARGE SCALE GENOMIC DNA]</scope>
</reference>
<dbReference type="InterPro" id="IPR001164">
    <property type="entry name" value="ArfGAP_dom"/>
</dbReference>
<dbReference type="Pfam" id="PF01412">
    <property type="entry name" value="ArfGap"/>
    <property type="match status" value="1"/>
</dbReference>
<dbReference type="PROSITE" id="PS50030">
    <property type="entry name" value="UBA"/>
    <property type="match status" value="1"/>
</dbReference>
<dbReference type="HOGENOM" id="CLU_017628_0_0_1"/>
<feature type="region of interest" description="Disordered" evidence="2">
    <location>
        <begin position="182"/>
        <end position="212"/>
    </location>
</feature>
<feature type="domain" description="Arf-GAP" evidence="4">
    <location>
        <begin position="14"/>
        <end position="123"/>
    </location>
</feature>
<dbReference type="InterPro" id="IPR015940">
    <property type="entry name" value="UBA"/>
</dbReference>
<feature type="region of interest" description="Disordered" evidence="2">
    <location>
        <begin position="256"/>
        <end position="317"/>
    </location>
</feature>
<protein>
    <recommendedName>
        <fullName evidence="7">UBA domain-containing protein 3</fullName>
    </recommendedName>
</protein>
<dbReference type="STRING" id="1531966.A0A0A1TLN0"/>